<dbReference type="InterPro" id="IPR054834">
    <property type="entry name" value="SAMP1_3"/>
</dbReference>
<dbReference type="InterPro" id="IPR052045">
    <property type="entry name" value="Sulfur_Carrier/Prot_Modifier"/>
</dbReference>
<dbReference type="AlphaFoldDB" id="A0A7C5L6Q2"/>
<name>A0A7C5L6Q2_AQUAO</name>
<dbReference type="Pfam" id="PF02597">
    <property type="entry name" value="ThiS"/>
    <property type="match status" value="1"/>
</dbReference>
<dbReference type="PANTHER" id="PTHR38031:SF1">
    <property type="entry name" value="SULFUR CARRIER PROTEIN CYSO"/>
    <property type="match status" value="1"/>
</dbReference>
<dbReference type="InterPro" id="IPR003749">
    <property type="entry name" value="ThiS/MoaD-like"/>
</dbReference>
<dbReference type="Proteomes" id="UP000885792">
    <property type="component" value="Unassembled WGS sequence"/>
</dbReference>
<dbReference type="EMBL" id="DRNB01000073">
    <property type="protein sequence ID" value="HHJ63688.1"/>
    <property type="molecule type" value="Genomic_DNA"/>
</dbReference>
<dbReference type="SUPFAM" id="SSF54285">
    <property type="entry name" value="MoaD/ThiS"/>
    <property type="match status" value="1"/>
</dbReference>
<dbReference type="NCBIfam" id="TIGR01687">
    <property type="entry name" value="moaD_arch"/>
    <property type="match status" value="1"/>
</dbReference>
<dbReference type="NCBIfam" id="NF041918">
    <property type="entry name" value="SAMP1"/>
    <property type="match status" value="1"/>
</dbReference>
<dbReference type="PANTHER" id="PTHR38031">
    <property type="entry name" value="SULFUR CARRIER PROTEIN SLR0821-RELATED"/>
    <property type="match status" value="1"/>
</dbReference>
<accession>A0A7C5L6Q2</accession>
<dbReference type="InterPro" id="IPR010038">
    <property type="entry name" value="MoaD_arc-typ"/>
</dbReference>
<reference evidence="1" key="1">
    <citation type="journal article" date="2020" name="mSystems">
        <title>Genome- and Community-Level Interaction Insights into Carbon Utilization and Element Cycling Functions of Hydrothermarchaeota in Hydrothermal Sediment.</title>
        <authorList>
            <person name="Zhou Z."/>
            <person name="Liu Y."/>
            <person name="Xu W."/>
            <person name="Pan J."/>
            <person name="Luo Z.H."/>
            <person name="Li M."/>
        </authorList>
    </citation>
    <scope>NUCLEOTIDE SEQUENCE [LARGE SCALE GENOMIC DNA]</scope>
    <source>
        <strain evidence="1">HyVt-501</strain>
    </source>
</reference>
<dbReference type="CDD" id="cd17074">
    <property type="entry name" value="Ubl_CysO_like"/>
    <property type="match status" value="1"/>
</dbReference>
<dbReference type="InterPro" id="IPR012675">
    <property type="entry name" value="Beta-grasp_dom_sf"/>
</dbReference>
<protein>
    <submittedName>
        <fullName evidence="1">MoaD/ThiS family protein</fullName>
    </submittedName>
</protein>
<comment type="caution">
    <text evidence="1">The sequence shown here is derived from an EMBL/GenBank/DDBJ whole genome shotgun (WGS) entry which is preliminary data.</text>
</comment>
<dbReference type="Gene3D" id="3.10.20.30">
    <property type="match status" value="1"/>
</dbReference>
<gene>
    <name evidence="1" type="ORF">ENJ61_02165</name>
</gene>
<dbReference type="InterPro" id="IPR016155">
    <property type="entry name" value="Mopterin_synth/thiamin_S_b"/>
</dbReference>
<sequence>MAVIVRVPTPLRRLTDGQGELEVSAGTVREAIEKLDELYPGFKERILDDTGELRRFVNLYLNDEDVRFLKGADTELKDGDVLSIVPAIAGGR</sequence>
<evidence type="ECO:0000313" key="1">
    <source>
        <dbReference type="EMBL" id="HHJ63688.1"/>
    </source>
</evidence>
<organism evidence="1">
    <name type="scientific">Aquifex aeolicus</name>
    <dbReference type="NCBI Taxonomy" id="63363"/>
    <lineage>
        <taxon>Bacteria</taxon>
        <taxon>Pseudomonadati</taxon>
        <taxon>Aquificota</taxon>
        <taxon>Aquificia</taxon>
        <taxon>Aquificales</taxon>
        <taxon>Aquificaceae</taxon>
        <taxon>Aquifex</taxon>
    </lineage>
</organism>
<proteinExistence type="predicted"/>